<comment type="similarity">
    <text evidence="3">Belongs to the alpha-ketoglutarate dehydrogenase family.</text>
</comment>
<keyword evidence="13" id="KW-1185">Reference proteome</keyword>
<dbReference type="Pfam" id="PF16078">
    <property type="entry name" value="2-oxogl_dehyd_N"/>
    <property type="match status" value="1"/>
</dbReference>
<proteinExistence type="inferred from homology"/>
<dbReference type="PANTHER" id="PTHR23152:SF4">
    <property type="entry name" value="2-OXOADIPATE DEHYDROGENASE COMPLEX COMPONENT E1"/>
    <property type="match status" value="1"/>
</dbReference>
<evidence type="ECO:0000256" key="10">
    <source>
        <dbReference type="ARBA" id="ARBA00030680"/>
    </source>
</evidence>
<dbReference type="Gene3D" id="3.40.50.12470">
    <property type="match status" value="1"/>
</dbReference>
<reference evidence="13" key="1">
    <citation type="journal article" date="2019" name="Int. J. Syst. Evol. Microbiol.">
        <title>The Global Catalogue of Microorganisms (GCM) 10K type strain sequencing project: providing services to taxonomists for standard genome sequencing and annotation.</title>
        <authorList>
            <consortium name="The Broad Institute Genomics Platform"/>
            <consortium name="The Broad Institute Genome Sequencing Center for Infectious Disease"/>
            <person name="Wu L."/>
            <person name="Ma J."/>
        </authorList>
    </citation>
    <scope>NUCLEOTIDE SEQUENCE [LARGE SCALE GENOMIC DNA]</scope>
    <source>
        <strain evidence="13">KCTC 52039</strain>
    </source>
</reference>
<dbReference type="NCBIfam" id="NF006914">
    <property type="entry name" value="PRK09404.1"/>
    <property type="match status" value="1"/>
</dbReference>
<dbReference type="Pfam" id="PF00676">
    <property type="entry name" value="E1_dh"/>
    <property type="match status" value="1"/>
</dbReference>
<dbReference type="SUPFAM" id="SSF52518">
    <property type="entry name" value="Thiamin diphosphate-binding fold (THDP-binding)"/>
    <property type="match status" value="2"/>
</dbReference>
<evidence type="ECO:0000256" key="9">
    <source>
        <dbReference type="ARBA" id="ARBA00023152"/>
    </source>
</evidence>
<dbReference type="InterPro" id="IPR031717">
    <property type="entry name" value="ODO-1/KGD_C"/>
</dbReference>
<comment type="caution">
    <text evidence="12">The sequence shown here is derived from an EMBL/GenBank/DDBJ whole genome shotgun (WGS) entry which is preliminary data.</text>
</comment>
<evidence type="ECO:0000259" key="11">
    <source>
        <dbReference type="SMART" id="SM00861"/>
    </source>
</evidence>
<dbReference type="PANTHER" id="PTHR23152">
    <property type="entry name" value="2-OXOGLUTARATE DEHYDROGENASE"/>
    <property type="match status" value="1"/>
</dbReference>
<dbReference type="EMBL" id="JBHRTO010000001">
    <property type="protein sequence ID" value="MFC3180883.1"/>
    <property type="molecule type" value="Genomic_DNA"/>
</dbReference>
<keyword evidence="7 12" id="KW-0560">Oxidoreductase</keyword>
<dbReference type="Pfam" id="PF16870">
    <property type="entry name" value="OxoGdeHyase_C"/>
    <property type="match status" value="1"/>
</dbReference>
<dbReference type="InterPro" id="IPR001017">
    <property type="entry name" value="DH_E1"/>
</dbReference>
<evidence type="ECO:0000256" key="8">
    <source>
        <dbReference type="ARBA" id="ARBA00023052"/>
    </source>
</evidence>
<comment type="cofactor">
    <cofactor evidence="1">
        <name>thiamine diphosphate</name>
        <dbReference type="ChEBI" id="CHEBI:58937"/>
    </cofactor>
</comment>
<dbReference type="NCBIfam" id="NF008907">
    <property type="entry name" value="PRK12270.1"/>
    <property type="match status" value="1"/>
</dbReference>
<dbReference type="InterPro" id="IPR005475">
    <property type="entry name" value="Transketolase-like_Pyr-bd"/>
</dbReference>
<evidence type="ECO:0000256" key="5">
    <source>
        <dbReference type="ARBA" id="ARBA00012280"/>
    </source>
</evidence>
<sequence length="983" mass="109501">MTEQSPNSQFHASSFLQGANADYIDQLAAAYAADPASVDAQWADFFRSLAEPEMDAKRQATGPSWVRADWPPTPSDDITGALTGEWPAAAEPKGAAKKIVEKAVEKGVSLSDAQVQRAVLDSIRAIMIIRAYRIRGHLAADLDPLAMTERGNHPELDPASYGFEEADMDRPIFIDNVLGLEMASMRQIIDIVKRTYCGTFALQFMHISDPAQAAWLKERIEGYGKEIAFTREGRKAILNKLVEAEGYEKFLHVKYMGTKRFGLDGAEALIPAMEAIIKRGGAMGVREVIFGMPHRGRLNVLANVMQKPYRAIFNEFQGGSFKPEEVDGSGDVKYHLGASSDRTFDGNTVHLSLTANPSHLEAVNPVVLGKVRAKQDQFGDTERSQVLPVLLHGDAAFAGQGVVAECFGLSGLKGHRTGGTIHIIVNNQIGFTTAPAYSRSSPYPTDIALMVEAPIFHVNGDDPEAVVHAAKVATEFRQTFHKDVVLDIFCYRRFGHNEGDEPMFTNPAMYTTIRKQKTTLQLYTDRLVADGLIPEGEIEDMKAAFQARLNEEFEVGKDFKPNKADWLDGRWKAMKTKDLDNYQRGETWIKPETMAEVGAALTRVPEGFDIHKTVARQLDAKKKMFETGSGFDWATAEALAFGSLQVEGFPVRLSGQDCTRGTFSQRHSAFIDQTTEERHYPLNHIRPGQARYEVIDSMLSEYAVLGFEYGYSLSEPNALTMWEAQFGDFANGAQIMFDQFINSGESKWLRMSGLVCLLPHGFEGQGPEHSSARLERFLQMSAHDNWIVANCTTPSNYFHILRRQMHRDFRKPLILMTPKSLLRHPMAISDASDFTDGSYFHRVLWDDAQKGHSETKLNADDAIKRVVLCSGKVYYDLLAERDARGLTDTYLLRVEQLYPVPKQSLTAELSRFKGAEWVWCQEEPKNMGAWSHIEPELESLLINIGATNTRARYAGRAASASPATGLASKHKFEQQTLVNEALG</sequence>
<dbReference type="InterPro" id="IPR042179">
    <property type="entry name" value="KGD_C_sf"/>
</dbReference>
<evidence type="ECO:0000313" key="13">
    <source>
        <dbReference type="Proteomes" id="UP001595547"/>
    </source>
</evidence>
<dbReference type="NCBIfam" id="TIGR00239">
    <property type="entry name" value="2oxo_dh_E1"/>
    <property type="match status" value="1"/>
</dbReference>
<dbReference type="GO" id="GO:0004591">
    <property type="term" value="F:oxoglutarate dehydrogenase (succinyl-transferring) activity"/>
    <property type="evidence" value="ECO:0007669"/>
    <property type="project" value="UniProtKB-EC"/>
</dbReference>
<evidence type="ECO:0000313" key="12">
    <source>
        <dbReference type="EMBL" id="MFC3180883.1"/>
    </source>
</evidence>
<dbReference type="Gene3D" id="1.10.287.1150">
    <property type="entry name" value="TPP helical domain"/>
    <property type="match status" value="1"/>
</dbReference>
<evidence type="ECO:0000256" key="4">
    <source>
        <dbReference type="ARBA" id="ARBA00011301"/>
    </source>
</evidence>
<feature type="domain" description="Transketolase-like pyrimidine-binding" evidence="11">
    <location>
        <begin position="631"/>
        <end position="824"/>
    </location>
</feature>
<evidence type="ECO:0000256" key="7">
    <source>
        <dbReference type="ARBA" id="ARBA00023002"/>
    </source>
</evidence>
<dbReference type="SMART" id="SM00861">
    <property type="entry name" value="Transket_pyr"/>
    <property type="match status" value="1"/>
</dbReference>
<comment type="subunit">
    <text evidence="4">Homodimer. Part of the 2-oxoglutarate dehydrogenase (OGDH) complex composed of E1 (2-oxoglutarate dehydrogenase), E2 (dihydrolipoamide succinyltransferase) and E3 (dihydrolipoamide dehydrogenase); the complex contains multiple copies of the three enzymatic components (E1, E2 and E3).</text>
</comment>
<dbReference type="PIRSF" id="PIRSF000157">
    <property type="entry name" value="Oxoglu_dh_E1"/>
    <property type="match status" value="1"/>
</dbReference>
<dbReference type="Proteomes" id="UP001595547">
    <property type="component" value="Unassembled WGS sequence"/>
</dbReference>
<accession>A0ABV7J427</accession>
<gene>
    <name evidence="12" type="ORF">ACFOGH_07775</name>
</gene>
<dbReference type="InterPro" id="IPR032106">
    <property type="entry name" value="2-oxogl_dehyd_N"/>
</dbReference>
<protein>
    <recommendedName>
        <fullName evidence="6">2-oxoglutarate dehydrogenase E1 component</fullName>
        <ecNumber evidence="5">1.2.4.2</ecNumber>
    </recommendedName>
    <alternativeName>
        <fullName evidence="10">Alpha-ketoglutarate dehydrogenase</fullName>
    </alternativeName>
</protein>
<evidence type="ECO:0000256" key="6">
    <source>
        <dbReference type="ARBA" id="ARBA00013321"/>
    </source>
</evidence>
<dbReference type="Pfam" id="PF02779">
    <property type="entry name" value="Transket_pyr"/>
    <property type="match status" value="1"/>
</dbReference>
<name>A0ABV7J427_9RHOB</name>
<dbReference type="CDD" id="cd02016">
    <property type="entry name" value="TPP_E1_OGDC_like"/>
    <property type="match status" value="1"/>
</dbReference>
<evidence type="ECO:0000256" key="1">
    <source>
        <dbReference type="ARBA" id="ARBA00001964"/>
    </source>
</evidence>
<dbReference type="InterPro" id="IPR029061">
    <property type="entry name" value="THDP-binding"/>
</dbReference>
<dbReference type="EC" id="1.2.4.2" evidence="5"/>
<comment type="function">
    <text evidence="2">E1 component of the 2-oxoglutarate dehydrogenase (OGDH) complex which catalyzes the decarboxylation of 2-oxoglutarate, the first step in the conversion of 2-oxoglutarate to succinyl-CoA and CO(2).</text>
</comment>
<dbReference type="InterPro" id="IPR011603">
    <property type="entry name" value="2oxoglutarate_DH_E1"/>
</dbReference>
<organism evidence="12 13">
    <name type="scientific">Cypionkella sinensis</name>
    <dbReference type="NCBI Taxonomy" id="1756043"/>
    <lineage>
        <taxon>Bacteria</taxon>
        <taxon>Pseudomonadati</taxon>
        <taxon>Pseudomonadota</taxon>
        <taxon>Alphaproteobacteria</taxon>
        <taxon>Rhodobacterales</taxon>
        <taxon>Paracoccaceae</taxon>
        <taxon>Cypionkella</taxon>
    </lineage>
</organism>
<dbReference type="Gene3D" id="3.40.50.11610">
    <property type="entry name" value="Multifunctional 2-oxoglutarate metabolism enzyme, C-terminal domain"/>
    <property type="match status" value="1"/>
</dbReference>
<keyword evidence="9" id="KW-0324">Glycolysis</keyword>
<dbReference type="RefSeq" id="WP_380072502.1">
    <property type="nucleotide sequence ID" value="NZ_JBHRTO010000001.1"/>
</dbReference>
<evidence type="ECO:0000256" key="2">
    <source>
        <dbReference type="ARBA" id="ARBA00003906"/>
    </source>
</evidence>
<dbReference type="Gene3D" id="3.40.50.970">
    <property type="match status" value="1"/>
</dbReference>
<keyword evidence="8" id="KW-0786">Thiamine pyrophosphate</keyword>
<evidence type="ECO:0000256" key="3">
    <source>
        <dbReference type="ARBA" id="ARBA00006936"/>
    </source>
</evidence>